<dbReference type="EMBL" id="CAJVPZ010053247">
    <property type="protein sequence ID" value="CAG8781599.1"/>
    <property type="molecule type" value="Genomic_DNA"/>
</dbReference>
<dbReference type="PROSITE" id="PS51886">
    <property type="entry name" value="TLDC"/>
    <property type="match status" value="1"/>
</dbReference>
<keyword evidence="3" id="KW-1185">Reference proteome</keyword>
<dbReference type="InterPro" id="IPR006571">
    <property type="entry name" value="TLDc_dom"/>
</dbReference>
<evidence type="ECO:0000259" key="1">
    <source>
        <dbReference type="PROSITE" id="PS51886"/>
    </source>
</evidence>
<dbReference type="AlphaFoldDB" id="A0A9N9JJ21"/>
<feature type="domain" description="TLDc" evidence="1">
    <location>
        <begin position="1"/>
        <end position="99"/>
    </location>
</feature>
<protein>
    <submittedName>
        <fullName evidence="2">2213_t:CDS:1</fullName>
    </submittedName>
</protein>
<reference evidence="2" key="1">
    <citation type="submission" date="2021-06" db="EMBL/GenBank/DDBJ databases">
        <authorList>
            <person name="Kallberg Y."/>
            <person name="Tangrot J."/>
            <person name="Rosling A."/>
        </authorList>
    </citation>
    <scope>NUCLEOTIDE SEQUENCE</scope>
    <source>
        <strain evidence="2">IN212</strain>
    </source>
</reference>
<dbReference type="Proteomes" id="UP000789396">
    <property type="component" value="Unassembled WGS sequence"/>
</dbReference>
<feature type="non-terminal residue" evidence="2">
    <location>
        <position position="99"/>
    </location>
</feature>
<dbReference type="Pfam" id="PF07534">
    <property type="entry name" value="TLD"/>
    <property type="match status" value="1"/>
</dbReference>
<gene>
    <name evidence="2" type="ORF">RFULGI_LOCUS15877</name>
</gene>
<evidence type="ECO:0000313" key="2">
    <source>
        <dbReference type="EMBL" id="CAG8781599.1"/>
    </source>
</evidence>
<proteinExistence type="predicted"/>
<organism evidence="2 3">
    <name type="scientific">Racocetra fulgida</name>
    <dbReference type="NCBI Taxonomy" id="60492"/>
    <lineage>
        <taxon>Eukaryota</taxon>
        <taxon>Fungi</taxon>
        <taxon>Fungi incertae sedis</taxon>
        <taxon>Mucoromycota</taxon>
        <taxon>Glomeromycotina</taxon>
        <taxon>Glomeromycetes</taxon>
        <taxon>Diversisporales</taxon>
        <taxon>Gigasporaceae</taxon>
        <taxon>Racocetra</taxon>
    </lineage>
</organism>
<feature type="non-terminal residue" evidence="2">
    <location>
        <position position="1"/>
    </location>
</feature>
<comment type="caution">
    <text evidence="2">The sequence shown here is derived from an EMBL/GenBank/DDBJ whole genome shotgun (WGS) entry which is preliminary data.</text>
</comment>
<dbReference type="OrthoDB" id="2435505at2759"/>
<name>A0A9N9JJ21_9GLOM</name>
<evidence type="ECO:0000313" key="3">
    <source>
        <dbReference type="Proteomes" id="UP000789396"/>
    </source>
</evidence>
<sequence>YQFKLLIRGSNDGFKASEFHEKCDDKGPTLIVLRVKDTNEILGGYNHLNLCLNKDFKNDCKNFCKKLVYSESIRNTKDCFSVDEYEAYEVITNNPNNLN</sequence>
<accession>A0A9N9JJ21</accession>